<proteinExistence type="predicted"/>
<accession>F2AZU1</accession>
<gene>
    <name evidence="1" type="ORF">RBWH47_02026</name>
</gene>
<sequence>MRPKTGSHLQTNKRLGSIRSDRQRWLCCRPCNETNEFSLFRCGRSFNLFFIHAY</sequence>
<comment type="caution">
    <text evidence="1">The sequence shown here is derived from an EMBL/GenBank/DDBJ whole genome shotgun (WGS) entry which is preliminary data.</text>
</comment>
<evidence type="ECO:0000313" key="1">
    <source>
        <dbReference type="EMBL" id="EGF24819.1"/>
    </source>
</evidence>
<evidence type="ECO:0000313" key="2">
    <source>
        <dbReference type="Proteomes" id="UP000006222"/>
    </source>
</evidence>
<reference evidence="1 2" key="1">
    <citation type="journal article" date="2013" name="Mar. Genomics">
        <title>Expression of sulfatases in Rhodopirellula baltica and the diversity of sulfatases in the genus Rhodopirellula.</title>
        <authorList>
            <person name="Wegner C.E."/>
            <person name="Richter-Heitmann T."/>
            <person name="Klindworth A."/>
            <person name="Klockow C."/>
            <person name="Richter M."/>
            <person name="Achstetter T."/>
            <person name="Glockner F.O."/>
            <person name="Harder J."/>
        </authorList>
    </citation>
    <scope>NUCLEOTIDE SEQUENCE [LARGE SCALE GENOMIC DNA]</scope>
    <source>
        <strain evidence="1 2">WH47</strain>
    </source>
</reference>
<name>F2AZU1_RHOBT</name>
<dbReference type="EMBL" id="AFAR01000268">
    <property type="protein sequence ID" value="EGF24819.1"/>
    <property type="molecule type" value="Genomic_DNA"/>
</dbReference>
<protein>
    <submittedName>
        <fullName evidence="1">Uncharacterized protein</fullName>
    </submittedName>
</protein>
<organism evidence="1 2">
    <name type="scientific">Rhodopirellula baltica WH47</name>
    <dbReference type="NCBI Taxonomy" id="991778"/>
    <lineage>
        <taxon>Bacteria</taxon>
        <taxon>Pseudomonadati</taxon>
        <taxon>Planctomycetota</taxon>
        <taxon>Planctomycetia</taxon>
        <taxon>Pirellulales</taxon>
        <taxon>Pirellulaceae</taxon>
        <taxon>Rhodopirellula</taxon>
    </lineage>
</organism>
<dbReference type="Proteomes" id="UP000006222">
    <property type="component" value="Unassembled WGS sequence"/>
</dbReference>
<dbReference type="AlphaFoldDB" id="F2AZU1"/>